<sequence>MLRKWIVSVMSVAVVGFGGMTAVHADHEEGTINCEYFEDGEHVWTFWNEHGYSSEYDPEGLDRDNDGWPCEGKTAGMEQQFKDYDAEVLGEQDPDPEPTNNDPDNNGNNETEESGNNNNDNNHNDNNSDNNTADVNNENNANEEAAADADEGNEMPATSTTNPTFVLFGVILAGMGAVMMMRRRSVEA</sequence>
<keyword evidence="6" id="KW-1185">Reference proteome</keyword>
<reference evidence="6" key="1">
    <citation type="submission" date="2016-10" db="EMBL/GenBank/DDBJ databases">
        <authorList>
            <person name="Varghese N."/>
            <person name="Submissions S."/>
        </authorList>
    </citation>
    <scope>NUCLEOTIDE SEQUENCE [LARGE SCALE GENOMIC DNA]</scope>
    <source>
        <strain evidence="6">CGMCC 1.10369</strain>
    </source>
</reference>
<keyword evidence="2" id="KW-0472">Membrane</keyword>
<evidence type="ECO:0000313" key="6">
    <source>
        <dbReference type="Proteomes" id="UP000198778"/>
    </source>
</evidence>
<evidence type="ECO:0000313" key="5">
    <source>
        <dbReference type="EMBL" id="SDN89912.1"/>
    </source>
</evidence>
<keyword evidence="2" id="KW-1133">Transmembrane helix</keyword>
<dbReference type="Proteomes" id="UP000198778">
    <property type="component" value="Unassembled WGS sequence"/>
</dbReference>
<gene>
    <name evidence="5" type="ORF">SAMN04488053_104198</name>
</gene>
<keyword evidence="2" id="KW-0812">Transmembrane</keyword>
<proteinExistence type="predicted"/>
<dbReference type="AlphaFoldDB" id="A0A1H0F5Q9"/>
<protein>
    <submittedName>
        <fullName evidence="5">LPXTG-motif cell wall anchor domain-containing protein</fullName>
    </submittedName>
</protein>
<feature type="compositionally biased region" description="Low complexity" evidence="1">
    <location>
        <begin position="98"/>
        <end position="137"/>
    </location>
</feature>
<dbReference type="Pfam" id="PF05901">
    <property type="entry name" value="Excalibur"/>
    <property type="match status" value="1"/>
</dbReference>
<evidence type="ECO:0000256" key="1">
    <source>
        <dbReference type="SAM" id="MobiDB-lite"/>
    </source>
</evidence>
<feature type="domain" description="Excalibur calcium-binding" evidence="4">
    <location>
        <begin position="51"/>
        <end position="71"/>
    </location>
</feature>
<feature type="region of interest" description="Disordered" evidence="1">
    <location>
        <begin position="86"/>
        <end position="137"/>
    </location>
</feature>
<dbReference type="STRING" id="745820.SAMN04488053_104198"/>
<organism evidence="5 6">
    <name type="scientific">Alkalicoccus daliensis</name>
    <dbReference type="NCBI Taxonomy" id="745820"/>
    <lineage>
        <taxon>Bacteria</taxon>
        <taxon>Bacillati</taxon>
        <taxon>Bacillota</taxon>
        <taxon>Bacilli</taxon>
        <taxon>Bacillales</taxon>
        <taxon>Bacillaceae</taxon>
        <taxon>Alkalicoccus</taxon>
    </lineage>
</organism>
<feature type="compositionally biased region" description="Acidic residues" evidence="1">
    <location>
        <begin position="86"/>
        <end position="96"/>
    </location>
</feature>
<accession>A0A1H0F5Q9</accession>
<dbReference type="EMBL" id="FNIL01000004">
    <property type="protein sequence ID" value="SDN89912.1"/>
    <property type="molecule type" value="Genomic_DNA"/>
</dbReference>
<name>A0A1H0F5Q9_9BACI</name>
<feature type="signal peptide" evidence="3">
    <location>
        <begin position="1"/>
        <end position="25"/>
    </location>
</feature>
<dbReference type="RefSeq" id="WP_090842631.1">
    <property type="nucleotide sequence ID" value="NZ_FNIL01000004.1"/>
</dbReference>
<dbReference type="InterPro" id="IPR008613">
    <property type="entry name" value="Excalibur_Ca-bd_domain"/>
</dbReference>
<feature type="transmembrane region" description="Helical" evidence="2">
    <location>
        <begin position="164"/>
        <end position="181"/>
    </location>
</feature>
<keyword evidence="3" id="KW-0732">Signal</keyword>
<feature type="chain" id="PRO_5011524058" evidence="3">
    <location>
        <begin position="26"/>
        <end position="188"/>
    </location>
</feature>
<evidence type="ECO:0000256" key="3">
    <source>
        <dbReference type="SAM" id="SignalP"/>
    </source>
</evidence>
<evidence type="ECO:0000259" key="4">
    <source>
        <dbReference type="Pfam" id="PF05901"/>
    </source>
</evidence>
<dbReference type="NCBIfam" id="TIGR01167">
    <property type="entry name" value="LPXTG_anchor"/>
    <property type="match status" value="1"/>
</dbReference>
<evidence type="ECO:0000256" key="2">
    <source>
        <dbReference type="SAM" id="Phobius"/>
    </source>
</evidence>